<gene>
    <name evidence="1" type="ORF">CEV33_1198</name>
</gene>
<proteinExistence type="predicted"/>
<dbReference type="AlphaFoldDB" id="A0A256FC45"/>
<dbReference type="EMBL" id="NNRL01000159">
    <property type="protein sequence ID" value="OYR12414.1"/>
    <property type="molecule type" value="Genomic_DNA"/>
</dbReference>
<evidence type="ECO:0000313" key="2">
    <source>
        <dbReference type="Proteomes" id="UP000216478"/>
    </source>
</evidence>
<organism evidence="1 2">
    <name type="scientific">Brucella grignonensis</name>
    <dbReference type="NCBI Taxonomy" id="94627"/>
    <lineage>
        <taxon>Bacteria</taxon>
        <taxon>Pseudomonadati</taxon>
        <taxon>Pseudomonadota</taxon>
        <taxon>Alphaproteobacteria</taxon>
        <taxon>Hyphomicrobiales</taxon>
        <taxon>Brucellaceae</taxon>
        <taxon>Brucella/Ochrobactrum group</taxon>
        <taxon>Brucella</taxon>
    </lineage>
</organism>
<sequence length="39" mass="4155">MLGLPGFAIWSCESNSAVLRAEMSKMIGAFASDLPIRLA</sequence>
<evidence type="ECO:0000313" key="1">
    <source>
        <dbReference type="EMBL" id="OYR12414.1"/>
    </source>
</evidence>
<dbReference type="Proteomes" id="UP000216478">
    <property type="component" value="Unassembled WGS sequence"/>
</dbReference>
<protein>
    <submittedName>
        <fullName evidence="1">Uncharacterized protein</fullName>
    </submittedName>
</protein>
<name>A0A256FC45_9HYPH</name>
<comment type="caution">
    <text evidence="1">The sequence shown here is derived from an EMBL/GenBank/DDBJ whole genome shotgun (WGS) entry which is preliminary data.</text>
</comment>
<reference evidence="1 2" key="1">
    <citation type="submission" date="2017-07" db="EMBL/GenBank/DDBJ databases">
        <title>Phylogenetic study on the rhizospheric bacterium Ochrobactrum sp. A44.</title>
        <authorList>
            <person name="Krzyzanowska D.M."/>
            <person name="Ossowicki A."/>
            <person name="Rajewska M."/>
            <person name="Maciag T."/>
            <person name="Kaczynski Z."/>
            <person name="Czerwicka M."/>
            <person name="Jafra S."/>
        </authorList>
    </citation>
    <scope>NUCLEOTIDE SEQUENCE [LARGE SCALE GENOMIC DNA]</scope>
    <source>
        <strain evidence="1 2">OgA9a</strain>
    </source>
</reference>
<keyword evidence="2" id="KW-1185">Reference proteome</keyword>
<accession>A0A256FC45</accession>